<feature type="domain" description="Ysc84 actin-binding" evidence="2">
    <location>
        <begin position="97"/>
        <end position="185"/>
    </location>
</feature>
<comment type="caution">
    <text evidence="3">The sequence shown here is derived from an EMBL/GenBank/DDBJ whole genome shotgun (WGS) entry which is preliminary data.</text>
</comment>
<organism evidence="3 4">
    <name type="scientific">Bowmanella dokdonensis</name>
    <dbReference type="NCBI Taxonomy" id="751969"/>
    <lineage>
        <taxon>Bacteria</taxon>
        <taxon>Pseudomonadati</taxon>
        <taxon>Pseudomonadota</taxon>
        <taxon>Gammaproteobacteria</taxon>
        <taxon>Alteromonadales</taxon>
        <taxon>Alteromonadaceae</taxon>
        <taxon>Bowmanella</taxon>
    </lineage>
</organism>
<evidence type="ECO:0000256" key="1">
    <source>
        <dbReference type="SAM" id="SignalP"/>
    </source>
</evidence>
<keyword evidence="4" id="KW-1185">Reference proteome</keyword>
<evidence type="ECO:0000259" key="2">
    <source>
        <dbReference type="Pfam" id="PF04366"/>
    </source>
</evidence>
<dbReference type="PROSITE" id="PS51257">
    <property type="entry name" value="PROKAR_LIPOPROTEIN"/>
    <property type="match status" value="1"/>
</dbReference>
<reference evidence="3" key="1">
    <citation type="submission" date="2021-03" db="EMBL/GenBank/DDBJ databases">
        <title>novel species isolated from a fishpond in China.</title>
        <authorList>
            <person name="Lu H."/>
            <person name="Cai Z."/>
        </authorList>
    </citation>
    <scope>NUCLEOTIDE SEQUENCE</scope>
    <source>
        <strain evidence="3">JCM 30855</strain>
    </source>
</reference>
<dbReference type="AlphaFoldDB" id="A0A939IL58"/>
<keyword evidence="1" id="KW-0732">Signal</keyword>
<dbReference type="Proteomes" id="UP000664654">
    <property type="component" value="Unassembled WGS sequence"/>
</dbReference>
<name>A0A939IL58_9ALTE</name>
<evidence type="ECO:0000313" key="3">
    <source>
        <dbReference type="EMBL" id="MBN7823873.1"/>
    </source>
</evidence>
<dbReference type="Pfam" id="PF04366">
    <property type="entry name" value="Ysc84"/>
    <property type="match status" value="1"/>
</dbReference>
<evidence type="ECO:0000313" key="4">
    <source>
        <dbReference type="Proteomes" id="UP000664654"/>
    </source>
</evidence>
<dbReference type="RefSeq" id="WP_206571977.1">
    <property type="nucleotide sequence ID" value="NZ_JAFKCV010000001.1"/>
</dbReference>
<gene>
    <name evidence="3" type="ORF">J0A66_01425</name>
</gene>
<proteinExistence type="predicted"/>
<accession>A0A939IL58</accession>
<dbReference type="EMBL" id="JAFKCV010000001">
    <property type="protein sequence ID" value="MBN7823873.1"/>
    <property type="molecule type" value="Genomic_DNA"/>
</dbReference>
<protein>
    <recommendedName>
        <fullName evidence="2">Ysc84 actin-binding domain-containing protein</fullName>
    </recommendedName>
</protein>
<feature type="signal peptide" evidence="1">
    <location>
        <begin position="1"/>
        <end position="20"/>
    </location>
</feature>
<sequence>MLNKVYWLGLLLLLSGCASDRGQTLAEQRAEVQKMRTETIAAVATHQPDIRQQLARSPGYAVFSNANVNIIFASFAGGYGVAHDNRTGRDIYMKMGEAGLGLGLGVKDFRAVMVFKNRDAFEDFVEHGWMVGAHADAAAKAGDQGGAAAAEIALEDVDIYQLTEAGLALQATIKGAKFWKDRELN</sequence>
<feature type="chain" id="PRO_5037278434" description="Ysc84 actin-binding domain-containing protein" evidence="1">
    <location>
        <begin position="21"/>
        <end position="185"/>
    </location>
</feature>
<dbReference type="InterPro" id="IPR007461">
    <property type="entry name" value="Ysc84_actin-binding"/>
</dbReference>